<dbReference type="PROSITE" id="PS51762">
    <property type="entry name" value="GH16_2"/>
    <property type="match status" value="1"/>
</dbReference>
<dbReference type="SUPFAM" id="SSF49899">
    <property type="entry name" value="Concanavalin A-like lectins/glucanases"/>
    <property type="match status" value="1"/>
</dbReference>
<protein>
    <recommendedName>
        <fullName evidence="2">GH16 domain-containing protein</fullName>
    </recommendedName>
</protein>
<evidence type="ECO:0000256" key="1">
    <source>
        <dbReference type="ARBA" id="ARBA00006865"/>
    </source>
</evidence>
<evidence type="ECO:0000313" key="3">
    <source>
        <dbReference type="EMBL" id="EPS95328.1"/>
    </source>
</evidence>
<dbReference type="OrthoDB" id="4781at2759"/>
<accession>S8DVW4</accession>
<proteinExistence type="inferred from homology"/>
<organism evidence="3 4">
    <name type="scientific">Fomitopsis schrenkii</name>
    <name type="common">Brown rot fungus</name>
    <dbReference type="NCBI Taxonomy" id="2126942"/>
    <lineage>
        <taxon>Eukaryota</taxon>
        <taxon>Fungi</taxon>
        <taxon>Dikarya</taxon>
        <taxon>Basidiomycota</taxon>
        <taxon>Agaricomycotina</taxon>
        <taxon>Agaricomycetes</taxon>
        <taxon>Polyporales</taxon>
        <taxon>Fomitopsis</taxon>
    </lineage>
</organism>
<dbReference type="GO" id="GO:0004553">
    <property type="term" value="F:hydrolase activity, hydrolyzing O-glycosyl compounds"/>
    <property type="evidence" value="ECO:0007669"/>
    <property type="project" value="InterPro"/>
</dbReference>
<dbReference type="PANTHER" id="PTHR10963:SF55">
    <property type="entry name" value="GLYCOSIDE HYDROLASE FAMILY 16 PROTEIN"/>
    <property type="match status" value="1"/>
</dbReference>
<sequence length="422" mass="46862">MIPGVDSMLRNLFMSPPAMPRRATMFGPSSHSETPMRPNVKRQRSTLLTGEIEKPWTTDKDAYVTTSYWVTIGVAFIGVIGGALRCYFGWKDVPRIGNVCLIMEDDFNTLDKTIWTHDVEMGGFGNGDFEITADSTNNSSVQDGKLYIVPTLTSDVIGYNNIFNGYTYNVSGCTSSNRTACGAVSNSSSGSVINPVMSARLSTINSHSIKYSRVEVVAKLPRGDWLWPAIWMLPVNNVCGPWPASGEIDIMEARGNGISYQHRIDFVRASLNWGPFPFLNGVAKTCGWWAERRKTYADGFHTYALEWSPEFLRMYVDTRLDHMLQLSFIEPFFKHGDFPETIANGSQYMVTPDPWISSTRNVAPFDQPFYLVIDLAICFDEVAQSTQMHEGGSEGSVAGSISKGSRLVHVSINMSARNALLS</sequence>
<comment type="similarity">
    <text evidence="1">Belongs to the glycosyl hydrolase 16 family.</text>
</comment>
<gene>
    <name evidence="3" type="ORF">FOMPIDRAFT_1038574</name>
</gene>
<dbReference type="Gene3D" id="2.60.120.200">
    <property type="match status" value="1"/>
</dbReference>
<dbReference type="Pfam" id="PF00722">
    <property type="entry name" value="Glyco_hydro_16"/>
    <property type="match status" value="1"/>
</dbReference>
<dbReference type="AlphaFoldDB" id="S8DVW4"/>
<reference evidence="3 4" key="1">
    <citation type="journal article" date="2012" name="Science">
        <title>The Paleozoic origin of enzymatic lignin decomposition reconstructed from 31 fungal genomes.</title>
        <authorList>
            <person name="Floudas D."/>
            <person name="Binder M."/>
            <person name="Riley R."/>
            <person name="Barry K."/>
            <person name="Blanchette R.A."/>
            <person name="Henrissat B."/>
            <person name="Martinez A.T."/>
            <person name="Otillar R."/>
            <person name="Spatafora J.W."/>
            <person name="Yadav J.S."/>
            <person name="Aerts A."/>
            <person name="Benoit I."/>
            <person name="Boyd A."/>
            <person name="Carlson A."/>
            <person name="Copeland A."/>
            <person name="Coutinho P.M."/>
            <person name="de Vries R.P."/>
            <person name="Ferreira P."/>
            <person name="Findley K."/>
            <person name="Foster B."/>
            <person name="Gaskell J."/>
            <person name="Glotzer D."/>
            <person name="Gorecki P."/>
            <person name="Heitman J."/>
            <person name="Hesse C."/>
            <person name="Hori C."/>
            <person name="Igarashi K."/>
            <person name="Jurgens J.A."/>
            <person name="Kallen N."/>
            <person name="Kersten P."/>
            <person name="Kohler A."/>
            <person name="Kuees U."/>
            <person name="Kumar T.K.A."/>
            <person name="Kuo A."/>
            <person name="LaButti K."/>
            <person name="Larrondo L.F."/>
            <person name="Lindquist E."/>
            <person name="Ling A."/>
            <person name="Lombard V."/>
            <person name="Lucas S."/>
            <person name="Lundell T."/>
            <person name="Martin R."/>
            <person name="McLaughlin D.J."/>
            <person name="Morgenstern I."/>
            <person name="Morin E."/>
            <person name="Murat C."/>
            <person name="Nagy L.G."/>
            <person name="Nolan M."/>
            <person name="Ohm R.A."/>
            <person name="Patyshakuliyeva A."/>
            <person name="Rokas A."/>
            <person name="Ruiz-Duenas F.J."/>
            <person name="Sabat G."/>
            <person name="Salamov A."/>
            <person name="Samejima M."/>
            <person name="Schmutz J."/>
            <person name="Slot J.C."/>
            <person name="St John F."/>
            <person name="Stenlid J."/>
            <person name="Sun H."/>
            <person name="Sun S."/>
            <person name="Syed K."/>
            <person name="Tsang A."/>
            <person name="Wiebenga A."/>
            <person name="Young D."/>
            <person name="Pisabarro A."/>
            <person name="Eastwood D.C."/>
            <person name="Martin F."/>
            <person name="Cullen D."/>
            <person name="Grigoriev I.V."/>
            <person name="Hibbett D.S."/>
        </authorList>
    </citation>
    <scope>NUCLEOTIDE SEQUENCE</scope>
    <source>
        <strain evidence="4">FP-58527</strain>
    </source>
</reference>
<dbReference type="STRING" id="743788.S8DVW4"/>
<dbReference type="InterPro" id="IPR000757">
    <property type="entry name" value="Beta-glucanase-like"/>
</dbReference>
<dbReference type="GO" id="GO:0005975">
    <property type="term" value="P:carbohydrate metabolic process"/>
    <property type="evidence" value="ECO:0007669"/>
    <property type="project" value="InterPro"/>
</dbReference>
<dbReference type="InterPro" id="IPR013320">
    <property type="entry name" value="ConA-like_dom_sf"/>
</dbReference>
<dbReference type="Proteomes" id="UP000015241">
    <property type="component" value="Unassembled WGS sequence"/>
</dbReference>
<keyword evidence="4" id="KW-1185">Reference proteome</keyword>
<evidence type="ECO:0000313" key="4">
    <source>
        <dbReference type="Proteomes" id="UP000015241"/>
    </source>
</evidence>
<dbReference type="InParanoid" id="S8DVW4"/>
<dbReference type="EMBL" id="KE504210">
    <property type="protein sequence ID" value="EPS95328.1"/>
    <property type="molecule type" value="Genomic_DNA"/>
</dbReference>
<name>S8DVW4_FOMSC</name>
<dbReference type="PANTHER" id="PTHR10963">
    <property type="entry name" value="GLYCOSYL HYDROLASE-RELATED"/>
    <property type="match status" value="1"/>
</dbReference>
<feature type="domain" description="GH16" evidence="2">
    <location>
        <begin position="86"/>
        <end position="384"/>
    </location>
</feature>
<dbReference type="eggNOG" id="ENOG502QRX5">
    <property type="taxonomic scope" value="Eukaryota"/>
</dbReference>
<evidence type="ECO:0000259" key="2">
    <source>
        <dbReference type="PROSITE" id="PS51762"/>
    </source>
</evidence>
<dbReference type="InterPro" id="IPR050546">
    <property type="entry name" value="Glycosyl_Hydrlase_16"/>
</dbReference>
<dbReference type="HOGENOM" id="CLU_019533_1_2_1"/>